<reference evidence="2 3" key="1">
    <citation type="submission" date="2019-12" db="EMBL/GenBank/DDBJ databases">
        <title>Spirosoma sp. HMF4905 genome sequencing and assembly.</title>
        <authorList>
            <person name="Kang H."/>
            <person name="Cha I."/>
            <person name="Kim H."/>
            <person name="Joh K."/>
        </authorList>
    </citation>
    <scope>NUCLEOTIDE SEQUENCE [LARGE SCALE GENOMIC DNA]</scope>
    <source>
        <strain evidence="2 3">HMF4905</strain>
    </source>
</reference>
<evidence type="ECO:0000313" key="2">
    <source>
        <dbReference type="EMBL" id="MVM33813.1"/>
    </source>
</evidence>
<organism evidence="2 3">
    <name type="scientific">Spirosoma arboris</name>
    <dbReference type="NCBI Taxonomy" id="2682092"/>
    <lineage>
        <taxon>Bacteria</taxon>
        <taxon>Pseudomonadati</taxon>
        <taxon>Bacteroidota</taxon>
        <taxon>Cytophagia</taxon>
        <taxon>Cytophagales</taxon>
        <taxon>Cytophagaceae</taxon>
        <taxon>Spirosoma</taxon>
    </lineage>
</organism>
<dbReference type="InterPro" id="IPR018490">
    <property type="entry name" value="cNMP-bd_dom_sf"/>
</dbReference>
<dbReference type="Proteomes" id="UP000436006">
    <property type="component" value="Unassembled WGS sequence"/>
</dbReference>
<dbReference type="SUPFAM" id="SSF51206">
    <property type="entry name" value="cAMP-binding domain-like"/>
    <property type="match status" value="1"/>
</dbReference>
<protein>
    <submittedName>
        <fullName evidence="2">Cyclic nucleotide-binding domain-containing protein</fullName>
    </submittedName>
</protein>
<keyword evidence="3" id="KW-1185">Reference proteome</keyword>
<evidence type="ECO:0000259" key="1">
    <source>
        <dbReference type="Pfam" id="PF00027"/>
    </source>
</evidence>
<dbReference type="CDD" id="cd00038">
    <property type="entry name" value="CAP_ED"/>
    <property type="match status" value="1"/>
</dbReference>
<feature type="domain" description="Cyclic nucleotide-binding" evidence="1">
    <location>
        <begin position="31"/>
        <end position="118"/>
    </location>
</feature>
<dbReference type="Gene3D" id="2.60.120.10">
    <property type="entry name" value="Jelly Rolls"/>
    <property type="match status" value="1"/>
</dbReference>
<comment type="caution">
    <text evidence="2">The sequence shown here is derived from an EMBL/GenBank/DDBJ whole genome shotgun (WGS) entry which is preliminary data.</text>
</comment>
<dbReference type="InterPro" id="IPR014710">
    <property type="entry name" value="RmlC-like_jellyroll"/>
</dbReference>
<dbReference type="AlphaFoldDB" id="A0A7K1SJ71"/>
<dbReference type="InterPro" id="IPR000595">
    <property type="entry name" value="cNMP-bd_dom"/>
</dbReference>
<dbReference type="EMBL" id="WPIN01000012">
    <property type="protein sequence ID" value="MVM33813.1"/>
    <property type="molecule type" value="Genomic_DNA"/>
</dbReference>
<dbReference type="RefSeq" id="WP_157588512.1">
    <property type="nucleotide sequence ID" value="NZ_WPIN01000012.1"/>
</dbReference>
<accession>A0A7K1SJ71</accession>
<proteinExistence type="predicted"/>
<dbReference type="Pfam" id="PF00027">
    <property type="entry name" value="cNMP_binding"/>
    <property type="match status" value="1"/>
</dbReference>
<gene>
    <name evidence="2" type="ORF">GO755_27495</name>
</gene>
<sequence length="194" mass="22820">MSVISLLENIRRYTSLTADEEEQFCAMFSIKSLKRKEALLPAGSICHHEYYVNSGCLRTYFLDSGGIEHNLYFATEDWWISDLYSRTHSAPSFVNIVAVEDSELYQFSHIDLEEFMRKTPALERFFRLSYQQSLVSQHLRSLQLLSMSGEERYIHFREQYPHLINRIPQKHIATFIGLTPQFFNTIHAKVLRTE</sequence>
<name>A0A7K1SJ71_9BACT</name>
<evidence type="ECO:0000313" key="3">
    <source>
        <dbReference type="Proteomes" id="UP000436006"/>
    </source>
</evidence>